<dbReference type="EMBL" id="BMIB01000002">
    <property type="protein sequence ID" value="GGH65346.1"/>
    <property type="molecule type" value="Genomic_DNA"/>
</dbReference>
<reference evidence="2" key="1">
    <citation type="journal article" date="2014" name="Int. J. Syst. Evol. Microbiol.">
        <title>Complete genome sequence of Corynebacterium casei LMG S-19264T (=DSM 44701T), isolated from a smear-ripened cheese.</title>
        <authorList>
            <consortium name="US DOE Joint Genome Institute (JGI-PGF)"/>
            <person name="Walter F."/>
            <person name="Albersmeier A."/>
            <person name="Kalinowski J."/>
            <person name="Ruckert C."/>
        </authorList>
    </citation>
    <scope>NUCLEOTIDE SEQUENCE</scope>
    <source>
        <strain evidence="2">CGMCC 1.15290</strain>
    </source>
</reference>
<keyword evidence="3" id="KW-1185">Reference proteome</keyword>
<accession>A0A917IV11</accession>
<sequence length="158" mass="18391">MKQCNQETLDWYSQQQQWEEKLLEEERITLLEALMRYLPPLRQKAMTLYYLQGIPIKRIAALLRLPQGRVCFEMHQALDFLQKVTRALECPAPVKAAQPAGSTTIAVPALIQQSVFQLRHTQKLSFEHIADKMNHSAVFIHQCYVNEHARLHQLRQTG</sequence>
<dbReference type="InterPro" id="IPR036388">
    <property type="entry name" value="WH-like_DNA-bd_sf"/>
</dbReference>
<feature type="domain" description="RNA polymerase sigma factor 70 region 4 type 2" evidence="1">
    <location>
        <begin position="30"/>
        <end position="79"/>
    </location>
</feature>
<dbReference type="Proteomes" id="UP000627292">
    <property type="component" value="Unassembled WGS sequence"/>
</dbReference>
<dbReference type="GO" id="GO:0016987">
    <property type="term" value="F:sigma factor activity"/>
    <property type="evidence" value="ECO:0007669"/>
    <property type="project" value="InterPro"/>
</dbReference>
<dbReference type="InterPro" id="IPR013249">
    <property type="entry name" value="RNA_pol_sigma70_r4_t2"/>
</dbReference>
<dbReference type="Gene3D" id="1.10.10.10">
    <property type="entry name" value="Winged helix-like DNA-binding domain superfamily/Winged helix DNA-binding domain"/>
    <property type="match status" value="1"/>
</dbReference>
<protein>
    <recommendedName>
        <fullName evidence="1">RNA polymerase sigma factor 70 region 4 type 2 domain-containing protein</fullName>
    </recommendedName>
</protein>
<dbReference type="Pfam" id="PF08281">
    <property type="entry name" value="Sigma70_r4_2"/>
    <property type="match status" value="1"/>
</dbReference>
<dbReference type="GO" id="GO:0006352">
    <property type="term" value="P:DNA-templated transcription initiation"/>
    <property type="evidence" value="ECO:0007669"/>
    <property type="project" value="InterPro"/>
</dbReference>
<gene>
    <name evidence="2" type="ORF">GCM10011379_18380</name>
</gene>
<evidence type="ECO:0000259" key="1">
    <source>
        <dbReference type="Pfam" id="PF08281"/>
    </source>
</evidence>
<organism evidence="2 3">
    <name type="scientific">Filimonas zeae</name>
    <dbReference type="NCBI Taxonomy" id="1737353"/>
    <lineage>
        <taxon>Bacteria</taxon>
        <taxon>Pseudomonadati</taxon>
        <taxon>Bacteroidota</taxon>
        <taxon>Chitinophagia</taxon>
        <taxon>Chitinophagales</taxon>
        <taxon>Chitinophagaceae</taxon>
        <taxon>Filimonas</taxon>
    </lineage>
</organism>
<dbReference type="InterPro" id="IPR013324">
    <property type="entry name" value="RNA_pol_sigma_r3/r4-like"/>
</dbReference>
<reference evidence="2" key="2">
    <citation type="submission" date="2020-09" db="EMBL/GenBank/DDBJ databases">
        <authorList>
            <person name="Sun Q."/>
            <person name="Zhou Y."/>
        </authorList>
    </citation>
    <scope>NUCLEOTIDE SEQUENCE</scope>
    <source>
        <strain evidence="2">CGMCC 1.15290</strain>
    </source>
</reference>
<comment type="caution">
    <text evidence="2">The sequence shown here is derived from an EMBL/GenBank/DDBJ whole genome shotgun (WGS) entry which is preliminary data.</text>
</comment>
<evidence type="ECO:0000313" key="3">
    <source>
        <dbReference type="Proteomes" id="UP000627292"/>
    </source>
</evidence>
<dbReference type="SUPFAM" id="SSF88659">
    <property type="entry name" value="Sigma3 and sigma4 domains of RNA polymerase sigma factors"/>
    <property type="match status" value="1"/>
</dbReference>
<dbReference type="AlphaFoldDB" id="A0A917IV11"/>
<proteinExistence type="predicted"/>
<dbReference type="GO" id="GO:0003677">
    <property type="term" value="F:DNA binding"/>
    <property type="evidence" value="ECO:0007669"/>
    <property type="project" value="InterPro"/>
</dbReference>
<name>A0A917IV11_9BACT</name>
<evidence type="ECO:0000313" key="2">
    <source>
        <dbReference type="EMBL" id="GGH65346.1"/>
    </source>
</evidence>
<dbReference type="RefSeq" id="WP_188951738.1">
    <property type="nucleotide sequence ID" value="NZ_BMIB01000002.1"/>
</dbReference>